<protein>
    <recommendedName>
        <fullName evidence="3">Geranylgeranyl pyrophosphate synthetase</fullName>
    </recommendedName>
</protein>
<evidence type="ECO:0008006" key="3">
    <source>
        <dbReference type="Google" id="ProtNLM"/>
    </source>
</evidence>
<dbReference type="PANTHER" id="PTHR35179">
    <property type="entry name" value="PROTEIN CBG02620"/>
    <property type="match status" value="1"/>
</dbReference>
<dbReference type="AlphaFoldDB" id="A0A9P5XM69"/>
<dbReference type="EMBL" id="MU151066">
    <property type="protein sequence ID" value="KAF9452952.1"/>
    <property type="molecule type" value="Genomic_DNA"/>
</dbReference>
<dbReference type="Proteomes" id="UP000807342">
    <property type="component" value="Unassembled WGS sequence"/>
</dbReference>
<organism evidence="1 2">
    <name type="scientific">Macrolepiota fuliginosa MF-IS2</name>
    <dbReference type="NCBI Taxonomy" id="1400762"/>
    <lineage>
        <taxon>Eukaryota</taxon>
        <taxon>Fungi</taxon>
        <taxon>Dikarya</taxon>
        <taxon>Basidiomycota</taxon>
        <taxon>Agaricomycotina</taxon>
        <taxon>Agaricomycetes</taxon>
        <taxon>Agaricomycetidae</taxon>
        <taxon>Agaricales</taxon>
        <taxon>Agaricineae</taxon>
        <taxon>Agaricaceae</taxon>
        <taxon>Macrolepiota</taxon>
    </lineage>
</organism>
<gene>
    <name evidence="1" type="ORF">P691DRAFT_771879</name>
</gene>
<keyword evidence="2" id="KW-1185">Reference proteome</keyword>
<evidence type="ECO:0000313" key="1">
    <source>
        <dbReference type="EMBL" id="KAF9452952.1"/>
    </source>
</evidence>
<sequence length="398" mass="44796">MPARSPLVGLSKPLFTIGVPRPNPEMAERTTDLLENCQYIGSYDWLPSESSKNNLTIVVPGSPNVWVDPALPLRVNPDKGKHFRDYSGHVSPGRPLAPVIAAVHEQQIFPQEDWKKVDFFTDRNGLRKLLRWVTQVKRDFRIDTQLVGEKTVVLNRWESGTTEFMRGNTYGFNFEKATTRAMPPAEERSAWHHRVVTYTFGRLRLVVSFEVDGCLSPDEPDPSASQGDEVEALVNAMANMGHSSQGPSASAASNSSANTIQGRRSQVFGLNILHRGNGNIPNSSILEMTTASSLRWSERYPQLYFSQTGNHFTGHRTNGTFHSVSKRSLLSPELQSVQARMQPAFKKLEEALNQIQSIVIEHGKQEHLTLIYEKPSLTVHRRLKRRDCLPREALALFE</sequence>
<proteinExistence type="predicted"/>
<dbReference type="PANTHER" id="PTHR35179:SF2">
    <property type="entry name" value="START DOMAIN-CONTAINING PROTEIN"/>
    <property type="match status" value="1"/>
</dbReference>
<name>A0A9P5XM69_9AGAR</name>
<accession>A0A9P5XM69</accession>
<reference evidence="1" key="1">
    <citation type="submission" date="2020-11" db="EMBL/GenBank/DDBJ databases">
        <authorList>
            <consortium name="DOE Joint Genome Institute"/>
            <person name="Ahrendt S."/>
            <person name="Riley R."/>
            <person name="Andreopoulos W."/>
            <person name="Labutti K."/>
            <person name="Pangilinan J."/>
            <person name="Ruiz-Duenas F.J."/>
            <person name="Barrasa J.M."/>
            <person name="Sanchez-Garcia M."/>
            <person name="Camarero S."/>
            <person name="Miyauchi S."/>
            <person name="Serrano A."/>
            <person name="Linde D."/>
            <person name="Babiker R."/>
            <person name="Drula E."/>
            <person name="Ayuso-Fernandez I."/>
            <person name="Pacheco R."/>
            <person name="Padilla G."/>
            <person name="Ferreira P."/>
            <person name="Barriuso J."/>
            <person name="Kellner H."/>
            <person name="Castanera R."/>
            <person name="Alfaro M."/>
            <person name="Ramirez L."/>
            <person name="Pisabarro A.G."/>
            <person name="Kuo A."/>
            <person name="Tritt A."/>
            <person name="Lipzen A."/>
            <person name="He G."/>
            <person name="Yan M."/>
            <person name="Ng V."/>
            <person name="Cullen D."/>
            <person name="Martin F."/>
            <person name="Rosso M.-N."/>
            <person name="Henrissat B."/>
            <person name="Hibbett D."/>
            <person name="Martinez A.T."/>
            <person name="Grigoriev I.V."/>
        </authorList>
    </citation>
    <scope>NUCLEOTIDE SEQUENCE</scope>
    <source>
        <strain evidence="1">MF-IS2</strain>
    </source>
</reference>
<dbReference type="OrthoDB" id="420564at2759"/>
<comment type="caution">
    <text evidence="1">The sequence shown here is derived from an EMBL/GenBank/DDBJ whole genome shotgun (WGS) entry which is preliminary data.</text>
</comment>
<evidence type="ECO:0000313" key="2">
    <source>
        <dbReference type="Proteomes" id="UP000807342"/>
    </source>
</evidence>